<keyword evidence="1" id="KW-0472">Membrane</keyword>
<dbReference type="EMBL" id="CM031827">
    <property type="protein sequence ID" value="KAG6719901.1"/>
    <property type="molecule type" value="Genomic_DNA"/>
</dbReference>
<evidence type="ECO:0000313" key="4">
    <source>
        <dbReference type="EMBL" id="KAG6719901.1"/>
    </source>
</evidence>
<keyword evidence="1" id="KW-1133">Transmembrane helix</keyword>
<dbReference type="InterPro" id="IPR050994">
    <property type="entry name" value="At_inactive_RLKs"/>
</dbReference>
<evidence type="ECO:0000256" key="2">
    <source>
        <dbReference type="SAM" id="SignalP"/>
    </source>
</evidence>
<dbReference type="AlphaFoldDB" id="A0A922JTG1"/>
<keyword evidence="2" id="KW-0732">Signal</keyword>
<dbReference type="Proteomes" id="UP000811246">
    <property type="component" value="Chromosome 3"/>
</dbReference>
<protein>
    <recommendedName>
        <fullName evidence="3">Protein kinase domain-containing protein</fullName>
    </recommendedName>
</protein>
<name>A0A922JTG1_CARIL</name>
<evidence type="ECO:0000256" key="1">
    <source>
        <dbReference type="SAM" id="Phobius"/>
    </source>
</evidence>
<dbReference type="PROSITE" id="PS50011">
    <property type="entry name" value="PROTEIN_KINASE_DOM"/>
    <property type="match status" value="1"/>
</dbReference>
<organism evidence="4 5">
    <name type="scientific">Carya illinoinensis</name>
    <name type="common">Pecan</name>
    <dbReference type="NCBI Taxonomy" id="32201"/>
    <lineage>
        <taxon>Eukaryota</taxon>
        <taxon>Viridiplantae</taxon>
        <taxon>Streptophyta</taxon>
        <taxon>Embryophyta</taxon>
        <taxon>Tracheophyta</taxon>
        <taxon>Spermatophyta</taxon>
        <taxon>Magnoliopsida</taxon>
        <taxon>eudicotyledons</taxon>
        <taxon>Gunneridae</taxon>
        <taxon>Pentapetalae</taxon>
        <taxon>rosids</taxon>
        <taxon>fabids</taxon>
        <taxon>Fagales</taxon>
        <taxon>Juglandaceae</taxon>
        <taxon>Carya</taxon>
    </lineage>
</organism>
<reference evidence="4" key="1">
    <citation type="submission" date="2021-01" db="EMBL/GenBank/DDBJ databases">
        <authorList>
            <person name="Lovell J.T."/>
            <person name="Bentley N."/>
            <person name="Bhattarai G."/>
            <person name="Jenkins J.W."/>
            <person name="Sreedasyam A."/>
            <person name="Alarcon Y."/>
            <person name="Bock C."/>
            <person name="Boston L."/>
            <person name="Carlson J."/>
            <person name="Cervantes K."/>
            <person name="Clermont K."/>
            <person name="Krom N."/>
            <person name="Kubenka K."/>
            <person name="Mamidi S."/>
            <person name="Mattison C."/>
            <person name="Monteros M."/>
            <person name="Pisani C."/>
            <person name="Plott C."/>
            <person name="Rajasekar S."/>
            <person name="Rhein H.S."/>
            <person name="Rohla C."/>
            <person name="Song M."/>
            <person name="Hilaire R.S."/>
            <person name="Shu S."/>
            <person name="Wells L."/>
            <person name="Wang X."/>
            <person name="Webber J."/>
            <person name="Heerema R.J."/>
            <person name="Klein P."/>
            <person name="Conner P."/>
            <person name="Grauke L."/>
            <person name="Grimwood J."/>
            <person name="Schmutz J."/>
            <person name="Randall J.J."/>
        </authorList>
    </citation>
    <scope>NUCLEOTIDE SEQUENCE</scope>
    <source>
        <tissue evidence="4">Leaf</tissue>
    </source>
</reference>
<accession>A0A922JTG1</accession>
<keyword evidence="1" id="KW-0812">Transmembrane</keyword>
<dbReference type="GO" id="GO:0005524">
    <property type="term" value="F:ATP binding"/>
    <property type="evidence" value="ECO:0007669"/>
    <property type="project" value="InterPro"/>
</dbReference>
<comment type="caution">
    <text evidence="4">The sequence shown here is derived from an EMBL/GenBank/DDBJ whole genome shotgun (WGS) entry which is preliminary data.</text>
</comment>
<evidence type="ECO:0000259" key="3">
    <source>
        <dbReference type="PROSITE" id="PS50011"/>
    </source>
</evidence>
<dbReference type="GO" id="GO:0004672">
    <property type="term" value="F:protein kinase activity"/>
    <property type="evidence" value="ECO:0007669"/>
    <property type="project" value="InterPro"/>
</dbReference>
<dbReference type="InterPro" id="IPR000719">
    <property type="entry name" value="Prot_kinase_dom"/>
</dbReference>
<sequence>MNRVFIWVIFFSFFLILHMTNSVEDEVKNSLIYFLSKLSNNNVDPGLNFLWNSTCKDQWRGVFCDRRNASVTKLLLYSLNLNGSLDITSLCNTESLALLFVTRSPFAAFHNVLALDGNSIDGGIPAEISNCKQLTRLHLSGKQFFGSLPSSLAMLVVFTLKGLDISNNNVSGELPELSRISGLTMLLAQNNHLSGKIPKFDLSSFDVFNVSDNNLSGLNPDVGGRFSENNFLGNPEVCGDPLPKNCSSLPQESDDKPKSPPTSQILMYSGYIVVVLVCLGLIVFKLCKKIDREEEEEVGAKMKVVEVDDSIRRHGIISNEDKSGVSSPAVNGLKFEDLLSAPAELLGRGKHGTLYKVIFENGMNLVRIQRMDRVKHPNVLPALGYYCSKEEKLLVYEYQENGSLFRLLHVTVLTLLAVAASIAEALAFMHQELKEDGIAHGNLKSSNILLNRNMEPRISEYGLMVMDTQNGSSLPNAARTNNAFRAFKGDIYGLGVILLELLTGKLVQNNGVDLADWVLSVVREEWTVEVFDRSLISEGASEERMVNLLQVGIKCVNQTPDARPSINQVVVMINTIKDEEERSISFDV</sequence>
<feature type="transmembrane region" description="Helical" evidence="1">
    <location>
        <begin position="407"/>
        <end position="429"/>
    </location>
</feature>
<feature type="transmembrane region" description="Helical" evidence="1">
    <location>
        <begin position="265"/>
        <end position="284"/>
    </location>
</feature>
<feature type="domain" description="Protein kinase" evidence="3">
    <location>
        <begin position="340"/>
        <end position="576"/>
    </location>
</feature>
<proteinExistence type="predicted"/>
<dbReference type="PANTHER" id="PTHR48010">
    <property type="entry name" value="OS05G0588300 PROTEIN"/>
    <property type="match status" value="1"/>
</dbReference>
<evidence type="ECO:0000313" key="5">
    <source>
        <dbReference type="Proteomes" id="UP000811246"/>
    </source>
</evidence>
<gene>
    <name evidence="4" type="ORF">I3842_03G030400</name>
</gene>
<dbReference type="PANTHER" id="PTHR48010:SF89">
    <property type="entry name" value="PROTEIN KINASE DOMAIN-CONTAINING PROTEIN"/>
    <property type="match status" value="1"/>
</dbReference>
<feature type="signal peptide" evidence="2">
    <location>
        <begin position="1"/>
        <end position="22"/>
    </location>
</feature>
<dbReference type="Pfam" id="PF00069">
    <property type="entry name" value="Pkinase"/>
    <property type="match status" value="1"/>
</dbReference>
<feature type="chain" id="PRO_5037288569" description="Protein kinase domain-containing protein" evidence="2">
    <location>
        <begin position="23"/>
        <end position="588"/>
    </location>
</feature>